<evidence type="ECO:0000256" key="5">
    <source>
        <dbReference type="SAM" id="MobiDB-lite"/>
    </source>
</evidence>
<dbReference type="Proteomes" id="UP000275385">
    <property type="component" value="Unassembled WGS sequence"/>
</dbReference>
<keyword evidence="9" id="KW-1185">Reference proteome</keyword>
<dbReference type="EMBL" id="QVQW01000067">
    <property type="protein sequence ID" value="RKU41835.1"/>
    <property type="molecule type" value="Genomic_DNA"/>
</dbReference>
<keyword evidence="3 4" id="KW-0720">Serine protease</keyword>
<dbReference type="CDD" id="cd00306">
    <property type="entry name" value="Peptidases_S8_S53"/>
    <property type="match status" value="1"/>
</dbReference>
<feature type="domain" description="Peptidase S8/S53" evidence="7">
    <location>
        <begin position="1183"/>
        <end position="1398"/>
    </location>
</feature>
<comment type="similarity">
    <text evidence="4">Belongs to the peptidase S8 family.</text>
</comment>
<dbReference type="OrthoDB" id="1046782at2759"/>
<dbReference type="GO" id="GO:0051118">
    <property type="term" value="F:glucan endo-1,3-alpha-glucosidase activity"/>
    <property type="evidence" value="ECO:0007669"/>
    <property type="project" value="InterPro"/>
</dbReference>
<feature type="active site" description="Charge relay system" evidence="4">
    <location>
        <position position="1365"/>
    </location>
</feature>
<evidence type="ECO:0000313" key="8">
    <source>
        <dbReference type="EMBL" id="RKU41835.1"/>
    </source>
</evidence>
<dbReference type="InterPro" id="IPR036852">
    <property type="entry name" value="Peptidase_S8/S53_dom_sf"/>
</dbReference>
<dbReference type="InterPro" id="IPR015500">
    <property type="entry name" value="Peptidase_S8_subtilisin-rel"/>
</dbReference>
<evidence type="ECO:0000256" key="1">
    <source>
        <dbReference type="ARBA" id="ARBA00022670"/>
    </source>
</evidence>
<evidence type="ECO:0000259" key="7">
    <source>
        <dbReference type="Pfam" id="PF00082"/>
    </source>
</evidence>
<dbReference type="SUPFAM" id="SSF52743">
    <property type="entry name" value="Subtilisin-like"/>
    <property type="match status" value="1"/>
</dbReference>
<dbReference type="InterPro" id="IPR005197">
    <property type="entry name" value="Glyco_hydro_71"/>
</dbReference>
<dbReference type="GO" id="GO:0004252">
    <property type="term" value="F:serine-type endopeptidase activity"/>
    <property type="evidence" value="ECO:0007669"/>
    <property type="project" value="UniProtKB-UniRule"/>
</dbReference>
<feature type="chain" id="PRO_5019525147" description="Peptidase S8/S53 domain-containing protein" evidence="6">
    <location>
        <begin position="21"/>
        <end position="1701"/>
    </location>
</feature>
<dbReference type="Pfam" id="PF00082">
    <property type="entry name" value="Peptidase_S8"/>
    <property type="match status" value="1"/>
</dbReference>
<dbReference type="PROSITE" id="PS51892">
    <property type="entry name" value="SUBTILASE"/>
    <property type="match status" value="1"/>
</dbReference>
<accession>A0A420Y1U2</accession>
<feature type="active site" description="Charge relay system" evidence="4">
    <location>
        <position position="1155"/>
    </location>
</feature>
<evidence type="ECO:0000256" key="2">
    <source>
        <dbReference type="ARBA" id="ARBA00022801"/>
    </source>
</evidence>
<sequence>MKLLVSLIVCLLWQVGLIEAQVRAVFAHFMVGNTKAFSMDDWAHEMTLAKNAGIDAFALNMANNDSTNDIALPLAFSAAVQTNFKLFFSFDYAGHGPWKMQEVISKIQTYGSKPTYFTRGSQPFVSTFEGPKQASDWIVIKKITKCFFIPDWSSVGAKPAVGLAGGIADGLFSWDAWPHGDLNMTTFPDASYYEFLDSKPYMLPVSPWFYTNLPGYSKNWLWRGDNLWFHRWQQVLSLDKQPDYIQIISWNDYGESHYIGPLDNRQYEAFDIGKAPFNYVQDMPHDGWREFLPYLISMYKTGSGSFNQEGLTVWYRRNPNGACGDGGTTGNTASQLQFEYSPNLMMQDRVFFTALLGSNAQVKVTIGGTTQTGAWEQQPYGGLGLYHGSVGIKGATGLVSVNVVRGSNTVASVNGDSITTSCTNGLNNYNAWVGSNRAPVGATFSTSKSLALLNCTEGFGVYDFAGLCAFSCHNGYCPSTACVCLNKGIASPPKIVNVNGYPAAGKSKIYQGLCSFDCNHGYCPDSCSTTPNDGLIPTFSPFLPPACTGGKVLPTVSAAMTGLCDFSCNFGFCPMHVCACTKTGILVDAPPYVDTVGYFRGTDDDHGLCNFACTHNYCPDVCGNKTGGDDGSDTGLVTVTLDPLVWTNPTATCPPPCILVFPPVTLPSPTTIYLPPLTTTLEIGWTTTRSGTPRFVGVTVTTTIIIPAVTTTVISFSDIHVTTTLSGAVSSLIYPTASISPPPLVITQSSYPREAPSQPTITRTIRPQPWPYFGATAPSFGSSSTTSSSSSSTTPAVIIPVVTTFPTETVSWVTEWRPEPTTTTDSDGRPVPVIPCWVWFIWVCPPHFGGLVLRGFRIPGIYPPGGPPRIGPPPGPPGISLKVPWPAITIGQDLKPTYPPKPGDDEICSSATAKICTTTTSYDVAAKRGFTGSTGPAQTQAPDVPFEEFIDRRDRQATTTKTSVISFCTSVTGCGYTDITDTVVTTASSLVYPTPHVIIPKDPKNVARIRSTLQQEVGNEFFESTTGALGTIFFYVPSYNGISADKMRSESDVDDAYIPRGQRTKQYWPTVNDPGVEDWTTDPSRKLGKVNNGSYLQRSLLSKRSQVEEPYYYQRTDQEMILLSWPPGSGPVPADGGSYKYDSSAGAGTFLYSVDFGVTPTYPFLSELPSPIEYLFPGPLPLDSAAGQDGSNGHGSHMLAKMVGKYSGIARKAHVTATIINYSDFFHESWLEALVKVHEDIRSKGRGSKAVVNASISIKAGQLTDAYIKKMAYLIQKILDLGAVFVTGSGNTIWRVAPYGYPALLGDPGHPNHVPDLIVVGASNPDGGLYDRGAVAEWVTCYAPGKVWIPVPVGEFPYSPGTGTSIASATVAGLAAYFRGLDPDGLTTAALVKQRIVQLSGFRDLERGSGRTIGERNVIFNGQIGGQSYVAPCGNPGSGNRKRQGSAVCPINRPPVPSPITLKTGAPAPTCSSGPKCGSICQGFFCEGSPLTRNPDFLDPQDPDSVQNPTGPNYGSWNGNPDATKTTKLPRPTLTSLPSFSLPPTTPTTTRSYPGGGQPTIVPGHLNILKILWWHGVPDEYFDVHVGWYYMKAVVNDVYQDLCNDVYRPFDSVTYTEFDTINDAGPPSNDFNGREIFPGYGKCQYHSSGTMPYVGYLSCEKVTVSCEVDNGAGMECRGDIPASEFAPILTPEISCSFPPLQ</sequence>
<proteinExistence type="inferred from homology"/>
<feature type="active site" description="Charge relay system" evidence="4">
    <location>
        <position position="1194"/>
    </location>
</feature>
<dbReference type="Gene3D" id="3.40.50.200">
    <property type="entry name" value="Peptidase S8/S53 domain"/>
    <property type="match status" value="1"/>
</dbReference>
<dbReference type="PRINTS" id="PR00723">
    <property type="entry name" value="SUBTILISIN"/>
</dbReference>
<keyword evidence="1 4" id="KW-0645">Protease</keyword>
<evidence type="ECO:0000256" key="3">
    <source>
        <dbReference type="ARBA" id="ARBA00022825"/>
    </source>
</evidence>
<keyword evidence="2 4" id="KW-0378">Hydrolase</keyword>
<feature type="region of interest" description="Disordered" evidence="5">
    <location>
        <begin position="1494"/>
        <end position="1557"/>
    </location>
</feature>
<feature type="signal peptide" evidence="6">
    <location>
        <begin position="1"/>
        <end position="20"/>
    </location>
</feature>
<organism evidence="8 9">
    <name type="scientific">Coniochaeta pulveracea</name>
    <dbReference type="NCBI Taxonomy" id="177199"/>
    <lineage>
        <taxon>Eukaryota</taxon>
        <taxon>Fungi</taxon>
        <taxon>Dikarya</taxon>
        <taxon>Ascomycota</taxon>
        <taxon>Pezizomycotina</taxon>
        <taxon>Sordariomycetes</taxon>
        <taxon>Sordariomycetidae</taxon>
        <taxon>Coniochaetales</taxon>
        <taxon>Coniochaetaceae</taxon>
        <taxon>Coniochaeta</taxon>
    </lineage>
</organism>
<dbReference type="Pfam" id="PF03659">
    <property type="entry name" value="Glyco_hydro_71"/>
    <property type="match status" value="1"/>
</dbReference>
<evidence type="ECO:0000313" key="9">
    <source>
        <dbReference type="Proteomes" id="UP000275385"/>
    </source>
</evidence>
<evidence type="ECO:0000256" key="6">
    <source>
        <dbReference type="SAM" id="SignalP"/>
    </source>
</evidence>
<dbReference type="InterPro" id="IPR000209">
    <property type="entry name" value="Peptidase_S8/S53_dom"/>
</dbReference>
<evidence type="ECO:0000256" key="4">
    <source>
        <dbReference type="PROSITE-ProRule" id="PRU01240"/>
    </source>
</evidence>
<keyword evidence="6" id="KW-0732">Signal</keyword>
<name>A0A420Y1U2_9PEZI</name>
<dbReference type="STRING" id="177199.A0A420Y1U2"/>
<feature type="compositionally biased region" description="Polar residues" evidence="5">
    <location>
        <begin position="1504"/>
        <end position="1523"/>
    </location>
</feature>
<protein>
    <recommendedName>
        <fullName evidence="7">Peptidase S8/S53 domain-containing protein</fullName>
    </recommendedName>
</protein>
<dbReference type="Gene3D" id="3.20.20.80">
    <property type="entry name" value="Glycosidases"/>
    <property type="match status" value="1"/>
</dbReference>
<comment type="caution">
    <text evidence="8">The sequence shown here is derived from an EMBL/GenBank/DDBJ whole genome shotgun (WGS) entry which is preliminary data.</text>
</comment>
<dbReference type="CDD" id="cd11577">
    <property type="entry name" value="GH71"/>
    <property type="match status" value="1"/>
</dbReference>
<feature type="compositionally biased region" description="Low complexity" evidence="5">
    <location>
        <begin position="1524"/>
        <end position="1552"/>
    </location>
</feature>
<dbReference type="GO" id="GO:0006508">
    <property type="term" value="P:proteolysis"/>
    <property type="evidence" value="ECO:0007669"/>
    <property type="project" value="UniProtKB-KW"/>
</dbReference>
<gene>
    <name evidence="8" type="ORF">DL546_004774</name>
</gene>
<reference evidence="8 9" key="1">
    <citation type="submission" date="2018-08" db="EMBL/GenBank/DDBJ databases">
        <title>Draft genome of the lignicolous fungus Coniochaeta pulveracea.</title>
        <authorList>
            <person name="Borstlap C.J."/>
            <person name="De Witt R.N."/>
            <person name="Botha A."/>
            <person name="Volschenk H."/>
        </authorList>
    </citation>
    <scope>NUCLEOTIDE SEQUENCE [LARGE SCALE GENOMIC DNA]</scope>
    <source>
        <strain evidence="8 9">CAB683</strain>
    </source>
</reference>